<comment type="caution">
    <text evidence="1">The sequence shown here is derived from an EMBL/GenBank/DDBJ whole genome shotgun (WGS) entry which is preliminary data.</text>
</comment>
<sequence>MEALTAPQIASGLNKALAEGRIPSSTRIYGPTILPKSQAKIVIHVSHEQWPELGKVLHELQRKRSISKKDLLTLRIDPYSL</sequence>
<evidence type="ECO:0008006" key="3">
    <source>
        <dbReference type="Google" id="ProtNLM"/>
    </source>
</evidence>
<evidence type="ECO:0000313" key="2">
    <source>
        <dbReference type="Proteomes" id="UP000052955"/>
    </source>
</evidence>
<protein>
    <recommendedName>
        <fullName evidence="3">Primosomal protein N C-terminal domain-containing protein</fullName>
    </recommendedName>
</protein>
<organism evidence="1 2">
    <name type="scientific">Actinobacteria bacterium BACL15 MAG-120823-bin78</name>
    <dbReference type="NCBI Taxonomy" id="1655563"/>
    <lineage>
        <taxon>Bacteria</taxon>
        <taxon>Bacillati</taxon>
        <taxon>Actinomycetota</taxon>
        <taxon>Actinomycetes</taxon>
        <taxon>Actinomycetes incertae sedis</taxon>
        <taxon>ac1 cluster</taxon>
    </lineage>
</organism>
<accession>A0A0R2PEZ3</accession>
<dbReference type="Proteomes" id="UP000052955">
    <property type="component" value="Unassembled WGS sequence"/>
</dbReference>
<evidence type="ECO:0000313" key="1">
    <source>
        <dbReference type="EMBL" id="KRO35552.1"/>
    </source>
</evidence>
<dbReference type="EMBL" id="LIAN01000288">
    <property type="protein sequence ID" value="KRO35552.1"/>
    <property type="molecule type" value="Genomic_DNA"/>
</dbReference>
<gene>
    <name evidence="1" type="ORF">ABR55_00325</name>
</gene>
<reference evidence="1 2" key="1">
    <citation type="submission" date="2015-10" db="EMBL/GenBank/DDBJ databases">
        <title>Metagenome-Assembled Genomes uncover a global brackish microbiome.</title>
        <authorList>
            <person name="Hugerth L.W."/>
            <person name="Larsson J."/>
            <person name="Alneberg J."/>
            <person name="Lindh M.V."/>
            <person name="Legrand C."/>
            <person name="Pinhassi J."/>
            <person name="Andersson A.F."/>
        </authorList>
    </citation>
    <scope>NUCLEOTIDE SEQUENCE [LARGE SCALE GENOMIC DNA]</scope>
    <source>
        <strain evidence="1">BACL15 MAG-120823-bin78</strain>
    </source>
</reference>
<name>A0A0R2PEZ3_9ACTN</name>
<dbReference type="AlphaFoldDB" id="A0A0R2PEZ3"/>
<proteinExistence type="predicted"/>